<dbReference type="InterPro" id="IPR026699">
    <property type="entry name" value="Exosome_RNA_bind1/RRP40/RRP4"/>
</dbReference>
<organism evidence="7 8">
    <name type="scientific">Saccharomyces pastorianus</name>
    <name type="common">Lager yeast</name>
    <name type="synonym">Saccharomyces cerevisiae x Saccharomyces eubayanus</name>
    <dbReference type="NCBI Taxonomy" id="27292"/>
    <lineage>
        <taxon>Eukaryota</taxon>
        <taxon>Fungi</taxon>
        <taxon>Dikarya</taxon>
        <taxon>Ascomycota</taxon>
        <taxon>Saccharomycotina</taxon>
        <taxon>Saccharomycetes</taxon>
        <taxon>Saccharomycetales</taxon>
        <taxon>Saccharomycetaceae</taxon>
        <taxon>Saccharomyces</taxon>
    </lineage>
</organism>
<evidence type="ECO:0000256" key="2">
    <source>
        <dbReference type="ARBA" id="ARBA00022490"/>
    </source>
</evidence>
<dbReference type="GO" id="GO:0071038">
    <property type="term" value="P:TRAMP-dependent tRNA surveillance pathway"/>
    <property type="evidence" value="ECO:0007669"/>
    <property type="project" value="TreeGrafter"/>
</dbReference>
<keyword evidence="8" id="KW-1185">Reference proteome</keyword>
<dbReference type="GO" id="GO:0000176">
    <property type="term" value="C:nuclear exosome (RNase complex)"/>
    <property type="evidence" value="ECO:0007669"/>
    <property type="project" value="TreeGrafter"/>
</dbReference>
<protein>
    <submittedName>
        <fullName evidence="7">Exosome non-catalytic core subunit rrp40</fullName>
    </submittedName>
</protein>
<dbReference type="Pfam" id="PF21262">
    <property type="entry name" value="RRP40_S1"/>
    <property type="match status" value="1"/>
</dbReference>
<dbReference type="Pfam" id="PF18311">
    <property type="entry name" value="Rrp40_N"/>
    <property type="match status" value="1"/>
</dbReference>
<dbReference type="EMBL" id="CP049012">
    <property type="protein sequence ID" value="QID87855.1"/>
    <property type="molecule type" value="Genomic_DNA"/>
</dbReference>
<evidence type="ECO:0000259" key="6">
    <source>
        <dbReference type="Pfam" id="PF18311"/>
    </source>
</evidence>
<dbReference type="Gene3D" id="3.30.1370.10">
    <property type="entry name" value="K Homology domain, type 1"/>
    <property type="match status" value="1"/>
</dbReference>
<feature type="domain" description="Exosome complex exonuclease Rrp40 N-terminal" evidence="6">
    <location>
        <begin position="19"/>
        <end position="63"/>
    </location>
</feature>
<comment type="subcellular location">
    <subcellularLocation>
        <location evidence="1">Nucleus</location>
    </subcellularLocation>
</comment>
<dbReference type="GO" id="GO:0000177">
    <property type="term" value="C:cytoplasmic exosome (RNase complex)"/>
    <property type="evidence" value="ECO:0007669"/>
    <property type="project" value="TreeGrafter"/>
</dbReference>
<dbReference type="GO" id="GO:0034475">
    <property type="term" value="P:U4 snRNA 3'-end processing"/>
    <property type="evidence" value="ECO:0007669"/>
    <property type="project" value="TreeGrafter"/>
</dbReference>
<dbReference type="InterPro" id="IPR041054">
    <property type="entry name" value="Rrp40_N_euk"/>
</dbReference>
<keyword evidence="2" id="KW-0963">Cytoplasm</keyword>
<accession>A0A6C1EFK2</accession>
<dbReference type="PANTHER" id="PTHR21321:SF1">
    <property type="entry name" value="EXOSOME COMPLEX COMPONENT RRP40"/>
    <property type="match status" value="1"/>
</dbReference>
<evidence type="ECO:0000256" key="1">
    <source>
        <dbReference type="ARBA" id="ARBA00004123"/>
    </source>
</evidence>
<dbReference type="Pfam" id="PF15985">
    <property type="entry name" value="KH_6"/>
    <property type="match status" value="1"/>
</dbReference>
<dbReference type="PANTHER" id="PTHR21321">
    <property type="entry name" value="PNAS-3 RELATED"/>
    <property type="match status" value="1"/>
</dbReference>
<sequence>MSTFIFPGDALPVDPTVPIKLGPGIYCDPNSQEVRPVNTGILHVSTKGKSGAQAVYVDYSSKRYVPSVNDFVIGTITGTFSDSYKVLLQNFSSSVSLSYMAFPNASKKNRPTLQVGDLVYARVCTAEKELEAEIECVDSATGRDAGFGLLEDGMIIDVNLNFARQLLFNNDFPLLKVLAAHTKFEIAIGLNGKIWVKCDELSNTLACYRTILECCQKNDVATFKDIAKRQFEEVLNVKEE</sequence>
<dbReference type="GO" id="GO:0071035">
    <property type="term" value="P:nuclear polyadenylation-dependent rRNA catabolic process"/>
    <property type="evidence" value="ECO:0007669"/>
    <property type="project" value="TreeGrafter"/>
</dbReference>
<dbReference type="InterPro" id="IPR012340">
    <property type="entry name" value="NA-bd_OB-fold"/>
</dbReference>
<dbReference type="AlphaFoldDB" id="A0A6C1EFK2"/>
<dbReference type="GO" id="GO:0003723">
    <property type="term" value="F:RNA binding"/>
    <property type="evidence" value="ECO:0007669"/>
    <property type="project" value="UniProtKB-KW"/>
</dbReference>
<feature type="domain" description="K Homology" evidence="5">
    <location>
        <begin position="153"/>
        <end position="200"/>
    </location>
</feature>
<evidence type="ECO:0000259" key="5">
    <source>
        <dbReference type="Pfam" id="PF15985"/>
    </source>
</evidence>
<evidence type="ECO:0000313" key="7">
    <source>
        <dbReference type="EMBL" id="QID87855.1"/>
    </source>
</evidence>
<proteinExistence type="predicted"/>
<dbReference type="SUPFAM" id="SSF54791">
    <property type="entry name" value="Eukaryotic type KH-domain (KH-domain type I)"/>
    <property type="match status" value="1"/>
</dbReference>
<dbReference type="Gene3D" id="2.40.50.140">
    <property type="entry name" value="Nucleic acid-binding proteins"/>
    <property type="match status" value="1"/>
</dbReference>
<evidence type="ECO:0000256" key="4">
    <source>
        <dbReference type="ARBA" id="ARBA00022884"/>
    </source>
</evidence>
<reference evidence="7 8" key="1">
    <citation type="journal article" date="2019" name="BMC Genomics">
        <title>Chromosome level assembly and comparative genome analysis confirm lager-brewing yeasts originated from a single hybridization.</title>
        <authorList>
            <person name="Salazar A.N."/>
            <person name="Gorter de Vries A.R."/>
            <person name="van den Broek M."/>
            <person name="Brouwers N."/>
            <person name="de la Torre Cortes P."/>
            <person name="Kuijpers N.G.A."/>
            <person name="Daran J.G."/>
            <person name="Abeel T."/>
        </authorList>
    </citation>
    <scope>NUCLEOTIDE SEQUENCE [LARGE SCALE GENOMIC DNA]</scope>
    <source>
        <strain evidence="7 8">CBS 1483</strain>
    </source>
</reference>
<dbReference type="SUPFAM" id="SSF50249">
    <property type="entry name" value="Nucleic acid-binding proteins"/>
    <property type="match status" value="1"/>
</dbReference>
<dbReference type="GO" id="GO:0071034">
    <property type="term" value="P:CUT catabolic process"/>
    <property type="evidence" value="ECO:0007669"/>
    <property type="project" value="TreeGrafter"/>
</dbReference>
<dbReference type="InterPro" id="IPR004088">
    <property type="entry name" value="KH_dom_type_1"/>
</dbReference>
<dbReference type="CDD" id="cd22526">
    <property type="entry name" value="KH-I_Rrp40"/>
    <property type="match status" value="1"/>
</dbReference>
<dbReference type="Proteomes" id="UP000501346">
    <property type="component" value="Chromosome SeXV-SeVIII"/>
</dbReference>
<gene>
    <name evidence="7" type="primary">RRP40_2</name>
    <name evidence="7" type="ORF">GRS66_010547</name>
</gene>
<keyword evidence="4" id="KW-0694">RNA-binding</keyword>
<dbReference type="FunFam" id="2.40.50.140:FF:000127">
    <property type="entry name" value="Exosome complex component RRP40"/>
    <property type="match status" value="1"/>
</dbReference>
<dbReference type="Gene3D" id="2.40.50.100">
    <property type="match status" value="1"/>
</dbReference>
<dbReference type="GO" id="GO:0071051">
    <property type="term" value="P:poly(A)-dependent snoRNA 3'-end processing"/>
    <property type="evidence" value="ECO:0007669"/>
    <property type="project" value="TreeGrafter"/>
</dbReference>
<evidence type="ECO:0000313" key="8">
    <source>
        <dbReference type="Proteomes" id="UP000501346"/>
    </source>
</evidence>
<keyword evidence="3" id="KW-0271">Exosome</keyword>
<evidence type="ECO:0000256" key="3">
    <source>
        <dbReference type="ARBA" id="ARBA00022835"/>
    </source>
</evidence>
<dbReference type="InterPro" id="IPR049469">
    <property type="entry name" value="RRP40_KH-I"/>
</dbReference>
<dbReference type="GO" id="GO:0000467">
    <property type="term" value="P:exonucleolytic trimming to generate mature 3'-end of 5.8S rRNA from tricistronic rRNA transcript (SSU-rRNA, 5.8S rRNA, LSU-rRNA)"/>
    <property type="evidence" value="ECO:0007669"/>
    <property type="project" value="TreeGrafter"/>
</dbReference>
<dbReference type="OrthoDB" id="340500at2759"/>
<name>A0A6C1EFK2_SACPS</name>
<dbReference type="InterPro" id="IPR036612">
    <property type="entry name" value="KH_dom_type_1_sf"/>
</dbReference>